<feature type="compositionally biased region" description="Basic and acidic residues" evidence="11">
    <location>
        <begin position="1059"/>
        <end position="1084"/>
    </location>
</feature>
<dbReference type="InterPro" id="IPR040258">
    <property type="entry name" value="Spt16"/>
</dbReference>
<evidence type="ECO:0000256" key="10">
    <source>
        <dbReference type="RuleBase" id="RU367052"/>
    </source>
</evidence>
<keyword evidence="6" id="KW-0175">Coiled coil</keyword>
<dbReference type="PANTHER" id="PTHR13980">
    <property type="entry name" value="CDC68 RELATED"/>
    <property type="match status" value="1"/>
</dbReference>
<dbReference type="PANTHER" id="PTHR13980:SF15">
    <property type="entry name" value="FACT COMPLEX SUBUNIT SPT16"/>
    <property type="match status" value="1"/>
</dbReference>
<keyword evidence="5 10" id="KW-0805">Transcription regulation</keyword>
<feature type="domain" description="FACT complex subunit SPT16 N-terminal lobe" evidence="12">
    <location>
        <begin position="13"/>
        <end position="187"/>
    </location>
</feature>
<dbReference type="FunFam" id="2.30.29.150:FF:000004">
    <property type="entry name" value="FACT complex subunit SPT16"/>
    <property type="match status" value="1"/>
</dbReference>
<dbReference type="SUPFAM" id="SSF55920">
    <property type="entry name" value="Creatinase/aminopeptidase"/>
    <property type="match status" value="1"/>
</dbReference>
<evidence type="ECO:0000256" key="3">
    <source>
        <dbReference type="ARBA" id="ARBA00022705"/>
    </source>
</evidence>
<evidence type="ECO:0000313" key="16">
    <source>
        <dbReference type="Proteomes" id="UP000323011"/>
    </source>
</evidence>
<evidence type="ECO:0000259" key="13">
    <source>
        <dbReference type="SMART" id="SM01286"/>
    </source>
</evidence>
<gene>
    <name evidence="15" type="ORF">FNF29_06656</name>
</gene>
<evidence type="ECO:0000256" key="6">
    <source>
        <dbReference type="ARBA" id="ARBA00023054"/>
    </source>
</evidence>
<name>A0A5A8C6I5_CAFRO</name>
<reference evidence="15 16" key="1">
    <citation type="submission" date="2019-07" db="EMBL/GenBank/DDBJ databases">
        <title>Genomes of Cafeteria roenbergensis.</title>
        <authorList>
            <person name="Fischer M.G."/>
            <person name="Hackl T."/>
            <person name="Roman M."/>
        </authorList>
    </citation>
    <scope>NUCLEOTIDE SEQUENCE [LARGE SCALE GENOMIC DNA]</scope>
    <source>
        <strain evidence="15 16">BVI</strain>
    </source>
</reference>
<feature type="compositionally biased region" description="Basic and acidic residues" evidence="11">
    <location>
        <begin position="492"/>
        <end position="515"/>
    </location>
</feature>
<evidence type="ECO:0000259" key="12">
    <source>
        <dbReference type="SMART" id="SM01285"/>
    </source>
</evidence>
<keyword evidence="8 10" id="KW-0234">DNA repair</keyword>
<comment type="function">
    <text evidence="10">Component of the FACT complex, a general chromatin factor that acts to reorganize nucleosomes. The FACT complex is involved in multiple processes that require DNA as a template such as mRNA elongation, DNA replication and DNA repair. During transcription elongation the FACT complex acts as a histone chaperone that both destabilizes and restores nucleosomal structure. It facilitates the passage of RNA polymerase II and transcription by promoting the dissociation of one histone H2A-H2B dimer from the nucleosome, then subsequently promotes the reestablishment of the nucleosome following the passage of RNA polymerase II.</text>
</comment>
<comment type="similarity">
    <text evidence="1 10">Belongs to the peptidase M24 family. SPT16 subfamily.</text>
</comment>
<evidence type="ECO:0000256" key="7">
    <source>
        <dbReference type="ARBA" id="ARBA00023163"/>
    </source>
</evidence>
<feature type="domain" description="Histone chaperone RTT106/FACT complex subunit SPT16-like middle" evidence="14">
    <location>
        <begin position="858"/>
        <end position="953"/>
    </location>
</feature>
<feature type="compositionally biased region" description="Acidic residues" evidence="11">
    <location>
        <begin position="465"/>
        <end position="491"/>
    </location>
</feature>
<keyword evidence="3 10" id="KW-0235">DNA replication</keyword>
<dbReference type="Pfam" id="PF08644">
    <property type="entry name" value="SPT16"/>
    <property type="match status" value="1"/>
</dbReference>
<dbReference type="InterPro" id="IPR000994">
    <property type="entry name" value="Pept_M24"/>
</dbReference>
<dbReference type="Proteomes" id="UP000323011">
    <property type="component" value="Unassembled WGS sequence"/>
</dbReference>
<dbReference type="GO" id="GO:0031491">
    <property type="term" value="F:nucleosome binding"/>
    <property type="evidence" value="ECO:0007669"/>
    <property type="project" value="TreeGrafter"/>
</dbReference>
<dbReference type="GO" id="GO:0006281">
    <property type="term" value="P:DNA repair"/>
    <property type="evidence" value="ECO:0007669"/>
    <property type="project" value="UniProtKB-UniRule"/>
</dbReference>
<dbReference type="Gene3D" id="3.90.230.10">
    <property type="entry name" value="Creatinase/methionine aminopeptidase superfamily"/>
    <property type="match status" value="1"/>
</dbReference>
<dbReference type="InterPro" id="IPR013953">
    <property type="entry name" value="FACT_SPT16_M"/>
</dbReference>
<sequence length="1111" mass="123326">MDIVIPGPRTLLRLAKLRDQAFVHDRDAFGKVAAVSLVNGKREEKESLVTSMQLNVLDYEFPSTLMVLFADRVVFVSTKKKLSHLEDLRATAEAAVAGKLPASADGDVRGMAALKRAPLAVELRARAKSGDDDVMSKLAEEIKAAGGSAGAGVGVVAKAPGLGDFAKDWRDALEAAGVSTADCTAGLVQSMAIKDRYAAEAMKQAGLMSAAIMRKKFHEAFTTAIEDGKMPSLAELSKAMTEAGTEDPRTISKTLKGLDHDALDIGLPACVQSGSSINVDIFKATPSAEKLTADTAVFSFGARYRSFHAVLARTLFVNTTRSQTEAYKALTEAHGTLLEGLKAGSVIGDVVKEARAILSKGVPGATIPECMGSGVGVLVEEPGLRLTEDNTRTVEEGMSFAVVTAVKDAPNEDFKEGAKGNAGMKTFCQVLADSIVVMSAADPHPTFVLTNKADRDLGKVRFYLEDEEGDEDDDEDGEEDDDDDDEEEEDVGAYRDQVRRSSRIKEAVGDTDQLRQEREQRALQLVKIFERSVAERRAELDKATGGSKETPRELAVRKAKPIRAYDSPAEYPVSAAPNRVFVDKERQCVLLPMYGQLVPFHVACIRSVTKKEEGGRTVLRINFYGPGQSAGKTCPPAMVAAMEQNPYHAYVRVLSYQSKEGRNLSHAERLIKDIQKRMHSETAQRTERSNLVKQPKLLVNRAGKVPRLQRLNMWPHISGRKSVGALEAHTNGLRFRAERGEILDIIYDNIRHAIFQPCKKDLYVIIHFHLHHPIMVGKKKHRDIKFFTEVMESAQSLEGTRRSMYDPDELAEEQRERNLRQQLNKAFRNFVQKTELVAQSEPHSSALEFDAPSRDLSFHGRALREMVEISPCRDCIVSLSENPPFVLSLDDVEHVHFERVIYGAKNFDIAFVLKASAVEPGQDEVRMVTMVPMQHLDTLQKWLVDVVEQLYTQGTRAMNWKTMMAVAREPSFYSDKDEDGEPKPIGWAFLMDSTEGGEEEEDEEEEGEAFEADEDDDDDDDDEEFDEAVDDEEEEEDDDDEDGDEFEEDDEEEVADWETMERNAMEEDRRAEALDRERSRKEGASEGAGSSSRKRPRDGGERSSGKRSKRA</sequence>
<dbReference type="Gene3D" id="2.30.29.210">
    <property type="entry name" value="FACT complex subunit Spt16p/Cdc68p"/>
    <property type="match status" value="1"/>
</dbReference>
<accession>A0A5A8C6I5</accession>
<protein>
    <recommendedName>
        <fullName evidence="10">FACT complex subunit</fullName>
    </recommendedName>
</protein>
<feature type="domain" description="FACT complex subunit SPT16 middle" evidence="13">
    <location>
        <begin position="580"/>
        <end position="735"/>
    </location>
</feature>
<dbReference type="InterPro" id="IPR013719">
    <property type="entry name" value="RTT106/SPT16-like_middle_dom"/>
</dbReference>
<dbReference type="InterPro" id="IPR036005">
    <property type="entry name" value="Creatinase/aminopeptidase-like"/>
</dbReference>
<evidence type="ECO:0000256" key="1">
    <source>
        <dbReference type="ARBA" id="ARBA00010779"/>
    </source>
</evidence>
<keyword evidence="7 10" id="KW-0804">Transcription</keyword>
<dbReference type="GO" id="GO:0006368">
    <property type="term" value="P:transcription elongation by RNA polymerase II"/>
    <property type="evidence" value="ECO:0007669"/>
    <property type="project" value="TreeGrafter"/>
</dbReference>
<dbReference type="SMART" id="SM01287">
    <property type="entry name" value="Rtt106"/>
    <property type="match status" value="1"/>
</dbReference>
<keyword evidence="16" id="KW-1185">Reference proteome</keyword>
<keyword evidence="9 10" id="KW-0539">Nucleus</keyword>
<dbReference type="AlphaFoldDB" id="A0A5A8C6I5"/>
<feature type="region of interest" description="Disordered" evidence="11">
    <location>
        <begin position="994"/>
        <end position="1111"/>
    </location>
</feature>
<evidence type="ECO:0000256" key="9">
    <source>
        <dbReference type="ARBA" id="ARBA00023242"/>
    </source>
</evidence>
<evidence type="ECO:0000256" key="2">
    <source>
        <dbReference type="ARBA" id="ARBA00022454"/>
    </source>
</evidence>
<comment type="subcellular location">
    <subcellularLocation>
        <location evidence="10">Nucleus</location>
    </subcellularLocation>
    <subcellularLocation>
        <location evidence="10">Chromosome</location>
    </subcellularLocation>
</comment>
<feature type="compositionally biased region" description="Acidic residues" evidence="11">
    <location>
        <begin position="995"/>
        <end position="1058"/>
    </location>
</feature>
<dbReference type="InterPro" id="IPR029149">
    <property type="entry name" value="Creatin/AminoP/Spt16_N"/>
</dbReference>
<dbReference type="Gene3D" id="2.30.29.150">
    <property type="match status" value="1"/>
</dbReference>
<dbReference type="Gene3D" id="3.40.350.10">
    <property type="entry name" value="Creatinase/prolidase N-terminal domain"/>
    <property type="match status" value="1"/>
</dbReference>
<dbReference type="GO" id="GO:0035101">
    <property type="term" value="C:FACT complex"/>
    <property type="evidence" value="ECO:0007669"/>
    <property type="project" value="UniProtKB-UniRule"/>
</dbReference>
<evidence type="ECO:0000256" key="4">
    <source>
        <dbReference type="ARBA" id="ARBA00022763"/>
    </source>
</evidence>
<dbReference type="Pfam" id="PF24824">
    <property type="entry name" value="PH_SPT16"/>
    <property type="match status" value="1"/>
</dbReference>
<dbReference type="SMART" id="SM01285">
    <property type="entry name" value="FACT-Spt16_Nlob"/>
    <property type="match status" value="1"/>
</dbReference>
<evidence type="ECO:0000259" key="14">
    <source>
        <dbReference type="SMART" id="SM01287"/>
    </source>
</evidence>
<evidence type="ECO:0000256" key="8">
    <source>
        <dbReference type="ARBA" id="ARBA00023204"/>
    </source>
</evidence>
<keyword evidence="2 10" id="KW-0158">Chromosome</keyword>
<evidence type="ECO:0000256" key="11">
    <source>
        <dbReference type="SAM" id="MobiDB-lite"/>
    </source>
</evidence>
<dbReference type="Pfam" id="PF08512">
    <property type="entry name" value="Rttp106-like_middle"/>
    <property type="match status" value="1"/>
</dbReference>
<evidence type="ECO:0000313" key="15">
    <source>
        <dbReference type="EMBL" id="KAA0148438.1"/>
    </source>
</evidence>
<feature type="region of interest" description="Disordered" evidence="11">
    <location>
        <begin position="464"/>
        <end position="515"/>
    </location>
</feature>
<dbReference type="SMART" id="SM01286">
    <property type="entry name" value="SPT16"/>
    <property type="match status" value="1"/>
</dbReference>
<dbReference type="InterPro" id="IPR056595">
    <property type="entry name" value="Fact-SPT16_PH"/>
</dbReference>
<evidence type="ECO:0000256" key="5">
    <source>
        <dbReference type="ARBA" id="ARBA00023015"/>
    </source>
</evidence>
<dbReference type="Gene3D" id="2.30.29.30">
    <property type="entry name" value="Pleckstrin-homology domain (PH domain)/Phosphotyrosine-binding domain (PTB)"/>
    <property type="match status" value="1"/>
</dbReference>
<comment type="caution">
    <text evidence="15">The sequence shown here is derived from an EMBL/GenBank/DDBJ whole genome shotgun (WGS) entry which is preliminary data.</text>
</comment>
<dbReference type="GO" id="GO:0006260">
    <property type="term" value="P:DNA replication"/>
    <property type="evidence" value="ECO:0007669"/>
    <property type="project" value="UniProtKB-KW"/>
</dbReference>
<dbReference type="InterPro" id="IPR029148">
    <property type="entry name" value="FACT-SPT16_Nlobe"/>
</dbReference>
<dbReference type="Pfam" id="PF00557">
    <property type="entry name" value="Peptidase_M24"/>
    <property type="match status" value="1"/>
</dbReference>
<dbReference type="OMA" id="DWCLSAR"/>
<dbReference type="Pfam" id="PF14826">
    <property type="entry name" value="FACT-Spt16_Nlob"/>
    <property type="match status" value="1"/>
</dbReference>
<dbReference type="EMBL" id="VLTN01000053">
    <property type="protein sequence ID" value="KAA0148438.1"/>
    <property type="molecule type" value="Genomic_DNA"/>
</dbReference>
<keyword evidence="4 10" id="KW-0227">DNA damage</keyword>
<dbReference type="InterPro" id="IPR011993">
    <property type="entry name" value="PH-like_dom_sf"/>
</dbReference>
<organism evidence="15 16">
    <name type="scientific">Cafeteria roenbergensis</name>
    <name type="common">Marine flagellate</name>
    <dbReference type="NCBI Taxonomy" id="33653"/>
    <lineage>
        <taxon>Eukaryota</taxon>
        <taxon>Sar</taxon>
        <taxon>Stramenopiles</taxon>
        <taxon>Bigyra</taxon>
        <taxon>Opalozoa</taxon>
        <taxon>Bicosoecida</taxon>
        <taxon>Cafeteriaceae</taxon>
        <taxon>Cafeteria</taxon>
    </lineage>
</organism>
<comment type="subunit">
    <text evidence="10">Component of the FACT complex.</text>
</comment>
<proteinExistence type="inferred from homology"/>